<evidence type="ECO:0000256" key="6">
    <source>
        <dbReference type="ARBA" id="ARBA00023034"/>
    </source>
</evidence>
<dbReference type="PANTHER" id="PTHR11132">
    <property type="entry name" value="SOLUTE CARRIER FAMILY 35"/>
    <property type="match status" value="1"/>
</dbReference>
<comment type="subcellular location">
    <subcellularLocation>
        <location evidence="1 9">Cytoplasmic vesicle membrane</location>
        <topology evidence="1 9">Multi-pass membrane protein</topology>
    </subcellularLocation>
    <subcellularLocation>
        <location evidence="9">Golgi apparatus membrane</location>
        <topology evidence="9">Multi-pass membrane protein</topology>
    </subcellularLocation>
    <subcellularLocation>
        <location evidence="9">Endoplasmic reticulum membrane</location>
        <topology evidence="9">Multi-pass membrane protein</topology>
    </subcellularLocation>
</comment>
<dbReference type="InterPro" id="IPR050186">
    <property type="entry name" value="TPT_transporter"/>
</dbReference>
<keyword evidence="12" id="KW-1185">Reference proteome</keyword>
<feature type="transmembrane region" description="Helical" evidence="9">
    <location>
        <begin position="364"/>
        <end position="385"/>
    </location>
</feature>
<feature type="transmembrane region" description="Helical" evidence="9">
    <location>
        <begin position="171"/>
        <end position="190"/>
    </location>
</feature>
<dbReference type="GO" id="GO:0030659">
    <property type="term" value="C:cytoplasmic vesicle membrane"/>
    <property type="evidence" value="ECO:0007669"/>
    <property type="project" value="UniProtKB-SubCell"/>
</dbReference>
<dbReference type="GO" id="GO:0000139">
    <property type="term" value="C:Golgi membrane"/>
    <property type="evidence" value="ECO:0007669"/>
    <property type="project" value="UniProtKB-SubCell"/>
</dbReference>
<reference evidence="12" key="1">
    <citation type="submission" date="2018-06" db="EMBL/GenBank/DDBJ databases">
        <authorList>
            <person name="Guldener U."/>
        </authorList>
    </citation>
    <scope>NUCLEOTIDE SEQUENCE [LARGE SCALE GENOMIC DNA]</scope>
    <source>
        <strain evidence="12">UTAD17</strain>
    </source>
</reference>
<evidence type="ECO:0000256" key="3">
    <source>
        <dbReference type="ARBA" id="ARBA00022597"/>
    </source>
</evidence>
<dbReference type="EMBL" id="UFAJ01000112">
    <property type="protein sequence ID" value="SSD59243.1"/>
    <property type="molecule type" value="Genomic_DNA"/>
</dbReference>
<keyword evidence="2 9" id="KW-0813">Transport</keyword>
<evidence type="ECO:0000256" key="5">
    <source>
        <dbReference type="ARBA" id="ARBA00022989"/>
    </source>
</evidence>
<proteinExistence type="inferred from homology"/>
<dbReference type="InterPro" id="IPR013657">
    <property type="entry name" value="SCL35B1-4/HUT1"/>
</dbReference>
<feature type="transmembrane region" description="Helical" evidence="9">
    <location>
        <begin position="325"/>
        <end position="344"/>
    </location>
</feature>
<dbReference type="Pfam" id="PF08449">
    <property type="entry name" value="UAA"/>
    <property type="match status" value="1"/>
</dbReference>
<dbReference type="AlphaFoldDB" id="A0A376B3J0"/>
<keyword evidence="3 9" id="KW-0762">Sugar transport</keyword>
<sequence>MFDPEKGLKLPYPIFITSIHQFLLWGFSWLYINVWYNKKYRNRNSVNSFALRNNNLDANMSIKGNNRFTNVTNYSNSNNTATTSNNNNNNNNSNNNNNNVGNNEMNNPQSIQTTIIKVEKEDKEALQKDTNANKSAITEEILEDEESPYMAQEDDRHIVTSNITWGHYFKYLVPTALASAGDIGFGNLSFKYVPLTIYTIVKSSSIAFVLIIGCLTGVEKFHWKLGTVVLLMFLGVVLMAFKPDNLTDTNDGFTIGVFLVLLSSMLSGLRWVYTQIILKKRDALKAVSFSSSSSSSPSSSSSSSTTNTTVTKITRRDKKENPIFTIYRLAPIMGGTLIITSLLFETPDFHKICEILFTLNTGKLTLRHFIKGCIMLAFPGIQVFFMTICEFGILQIAYVLTLSIAGILKELLTILISMILLDEHLNGLYNWLGMFIVLGDLCYYNWYRYTETKNTVDTINSSDNDDDGNYEIYNEPLYNEEVELISSARGIAMNNTREVFMDDGGV</sequence>
<feature type="transmembrane region" description="Helical" evidence="9">
    <location>
        <begin position="397"/>
        <end position="421"/>
    </location>
</feature>
<feature type="transmembrane region" description="Helical" evidence="9">
    <location>
        <begin position="427"/>
        <end position="446"/>
    </location>
</feature>
<evidence type="ECO:0000313" key="11">
    <source>
        <dbReference type="EMBL" id="SSD59243.1"/>
    </source>
</evidence>
<name>A0A376B3J0_9ASCO</name>
<dbReference type="GO" id="GO:0005789">
    <property type="term" value="C:endoplasmic reticulum membrane"/>
    <property type="evidence" value="ECO:0007669"/>
    <property type="project" value="UniProtKB-SubCell"/>
</dbReference>
<keyword evidence="8 9" id="KW-0968">Cytoplasmic vesicle</keyword>
<feature type="transmembrane region" description="Helical" evidence="9">
    <location>
        <begin position="225"/>
        <end position="241"/>
    </location>
</feature>
<comment type="similarity">
    <text evidence="9">Belongs to the TPT transporter family. SLC35D subfamily.</text>
</comment>
<feature type="region of interest" description="Disordered" evidence="10">
    <location>
        <begin position="290"/>
        <end position="313"/>
    </location>
</feature>
<comment type="subunit">
    <text evidence="9">Homooligomer.</text>
</comment>
<feature type="transmembrane region" description="Helical" evidence="9">
    <location>
        <begin position="253"/>
        <end position="273"/>
    </location>
</feature>
<keyword evidence="5 9" id="KW-1133">Transmembrane helix</keyword>
<keyword evidence="4 9" id="KW-0812">Transmembrane</keyword>
<feature type="compositionally biased region" description="Low complexity" evidence="10">
    <location>
        <begin position="290"/>
        <end position="312"/>
    </location>
</feature>
<gene>
    <name evidence="11" type="ORF">SCODWIG_01004</name>
</gene>
<feature type="transmembrane region" description="Helical" evidence="9">
    <location>
        <begin position="196"/>
        <end position="218"/>
    </location>
</feature>
<comment type="function">
    <text evidence="9">Involved in the import of GDP-mannose from the cytoplasm into the Golgi lumen.</text>
</comment>
<evidence type="ECO:0000256" key="7">
    <source>
        <dbReference type="ARBA" id="ARBA00023136"/>
    </source>
</evidence>
<dbReference type="GO" id="GO:0055085">
    <property type="term" value="P:transmembrane transport"/>
    <property type="evidence" value="ECO:0007669"/>
    <property type="project" value="InterPro"/>
</dbReference>
<evidence type="ECO:0000256" key="10">
    <source>
        <dbReference type="SAM" id="MobiDB-lite"/>
    </source>
</evidence>
<keyword evidence="9" id="KW-0256">Endoplasmic reticulum</keyword>
<feature type="region of interest" description="Disordered" evidence="10">
    <location>
        <begin position="69"/>
        <end position="107"/>
    </location>
</feature>
<keyword evidence="6 9" id="KW-0333">Golgi apparatus</keyword>
<evidence type="ECO:0000256" key="9">
    <source>
        <dbReference type="RuleBase" id="RU367097"/>
    </source>
</evidence>
<organism evidence="11 12">
    <name type="scientific">Saccharomycodes ludwigii</name>
    <dbReference type="NCBI Taxonomy" id="36035"/>
    <lineage>
        <taxon>Eukaryota</taxon>
        <taxon>Fungi</taxon>
        <taxon>Dikarya</taxon>
        <taxon>Ascomycota</taxon>
        <taxon>Saccharomycotina</taxon>
        <taxon>Saccharomycetes</taxon>
        <taxon>Saccharomycodales</taxon>
        <taxon>Saccharomycodaceae</taxon>
        <taxon>Saccharomycodes</taxon>
    </lineage>
</organism>
<accession>A0A376B3J0</accession>
<keyword evidence="7 9" id="KW-0472">Membrane</keyword>
<feature type="transmembrane region" description="Helical" evidence="9">
    <location>
        <begin position="12"/>
        <end position="36"/>
    </location>
</feature>
<evidence type="ECO:0000256" key="1">
    <source>
        <dbReference type="ARBA" id="ARBA00004439"/>
    </source>
</evidence>
<protein>
    <recommendedName>
        <fullName evidence="9">GDP-mannose transporter</fullName>
        <shortName evidence="9">GMT</shortName>
    </recommendedName>
</protein>
<evidence type="ECO:0000256" key="4">
    <source>
        <dbReference type="ARBA" id="ARBA00022692"/>
    </source>
</evidence>
<dbReference type="VEuPathDB" id="FungiDB:SCODWIG_01004"/>
<evidence type="ECO:0000256" key="2">
    <source>
        <dbReference type="ARBA" id="ARBA00022448"/>
    </source>
</evidence>
<evidence type="ECO:0000256" key="8">
    <source>
        <dbReference type="ARBA" id="ARBA00023329"/>
    </source>
</evidence>
<evidence type="ECO:0000313" key="12">
    <source>
        <dbReference type="Proteomes" id="UP000262825"/>
    </source>
</evidence>
<dbReference type="Proteomes" id="UP000262825">
    <property type="component" value="Unassembled WGS sequence"/>
</dbReference>